<feature type="transmembrane region" description="Helical" evidence="2">
    <location>
        <begin position="310"/>
        <end position="328"/>
    </location>
</feature>
<reference evidence="3 4" key="1">
    <citation type="submission" date="2019-04" db="EMBL/GenBank/DDBJ databases">
        <title>Friends and foes A comparative genomics studyof 23 Aspergillus species from section Flavi.</title>
        <authorList>
            <consortium name="DOE Joint Genome Institute"/>
            <person name="Kjaerbolling I."/>
            <person name="Vesth T."/>
            <person name="Frisvad J.C."/>
            <person name="Nybo J.L."/>
            <person name="Theobald S."/>
            <person name="Kildgaard S."/>
            <person name="Isbrandt T."/>
            <person name="Kuo A."/>
            <person name="Sato A."/>
            <person name="Lyhne E.K."/>
            <person name="Kogle M.E."/>
            <person name="Wiebenga A."/>
            <person name="Kun R.S."/>
            <person name="Lubbers R.J."/>
            <person name="Makela M.R."/>
            <person name="Barry K."/>
            <person name="Chovatia M."/>
            <person name="Clum A."/>
            <person name="Daum C."/>
            <person name="Haridas S."/>
            <person name="He G."/>
            <person name="LaButti K."/>
            <person name="Lipzen A."/>
            <person name="Mondo S."/>
            <person name="Riley R."/>
            <person name="Salamov A."/>
            <person name="Simmons B.A."/>
            <person name="Magnuson J.K."/>
            <person name="Henrissat B."/>
            <person name="Mortensen U.H."/>
            <person name="Larsen T.O."/>
            <person name="Devries R.P."/>
            <person name="Grigoriev I.V."/>
            <person name="Machida M."/>
            <person name="Baker S.E."/>
            <person name="Andersen M.R."/>
        </authorList>
    </citation>
    <scope>NUCLEOTIDE SEQUENCE [LARGE SCALE GENOMIC DNA]</scope>
    <source>
        <strain evidence="3 4">IBT 29228</strain>
    </source>
</reference>
<accession>A0A5N7BE28</accession>
<evidence type="ECO:0000256" key="2">
    <source>
        <dbReference type="SAM" id="Phobius"/>
    </source>
</evidence>
<feature type="compositionally biased region" description="Basic residues" evidence="1">
    <location>
        <begin position="1"/>
        <end position="12"/>
    </location>
</feature>
<feature type="compositionally biased region" description="Polar residues" evidence="1">
    <location>
        <begin position="93"/>
        <end position="102"/>
    </location>
</feature>
<keyword evidence="2" id="KW-1133">Transmembrane helix</keyword>
<evidence type="ECO:0000313" key="4">
    <source>
        <dbReference type="Proteomes" id="UP000326198"/>
    </source>
</evidence>
<gene>
    <name evidence="3" type="ORF">BDV26DRAFT_149875</name>
</gene>
<evidence type="ECO:0000256" key="1">
    <source>
        <dbReference type="SAM" id="MobiDB-lite"/>
    </source>
</evidence>
<keyword evidence="2" id="KW-0812">Transmembrane</keyword>
<dbReference type="AlphaFoldDB" id="A0A5N7BE28"/>
<feature type="region of interest" description="Disordered" evidence="1">
    <location>
        <begin position="90"/>
        <end position="129"/>
    </location>
</feature>
<protein>
    <submittedName>
        <fullName evidence="3">Uncharacterized protein</fullName>
    </submittedName>
</protein>
<dbReference type="Proteomes" id="UP000326198">
    <property type="component" value="Unassembled WGS sequence"/>
</dbReference>
<keyword evidence="2" id="KW-0472">Membrane</keyword>
<sequence>MAKPLARLHKPNSKNDMRQSSDSEGPETQHVEMTSGTGTRSHSHPNTPVDMSDERQLYSRTPLPSRTLANARIALQQLILRSRYDSSYMPLEESSSQDSINVPTKPPPARIVDQSSASNRRKSSSHRAGLDIGYTQENALPAISVGVNSRMPCWRIERIHPLLARGSPTLRWVFDAGTDFARFGWTDDMIYEYAYGWLEEALSDPAFRRYARPNILDGHGKDPLPALPPAPSTCYFHAWADTSEAPRQPARTDQQYAKNHSVHSNYMFHFEPLGDCSEADLELGRHKQSHTQRKASTDEDQPTQLSEYRWVWFSVAFLVLSMFICLFFKPIILHIPH</sequence>
<organism evidence="3 4">
    <name type="scientific">Aspergillus bertholletiae</name>
    <dbReference type="NCBI Taxonomy" id="1226010"/>
    <lineage>
        <taxon>Eukaryota</taxon>
        <taxon>Fungi</taxon>
        <taxon>Dikarya</taxon>
        <taxon>Ascomycota</taxon>
        <taxon>Pezizomycotina</taxon>
        <taxon>Eurotiomycetes</taxon>
        <taxon>Eurotiomycetidae</taxon>
        <taxon>Eurotiales</taxon>
        <taxon>Aspergillaceae</taxon>
        <taxon>Aspergillus</taxon>
        <taxon>Aspergillus subgen. Circumdati</taxon>
    </lineage>
</organism>
<proteinExistence type="predicted"/>
<dbReference type="EMBL" id="ML736186">
    <property type="protein sequence ID" value="KAE8380028.1"/>
    <property type="molecule type" value="Genomic_DNA"/>
</dbReference>
<name>A0A5N7BE28_9EURO</name>
<feature type="compositionally biased region" description="Polar residues" evidence="1">
    <location>
        <begin position="31"/>
        <end position="46"/>
    </location>
</feature>
<feature type="region of interest" description="Disordered" evidence="1">
    <location>
        <begin position="1"/>
        <end position="63"/>
    </location>
</feature>
<keyword evidence="4" id="KW-1185">Reference proteome</keyword>
<dbReference type="OrthoDB" id="4506111at2759"/>
<evidence type="ECO:0000313" key="3">
    <source>
        <dbReference type="EMBL" id="KAE8380028.1"/>
    </source>
</evidence>